<dbReference type="Proteomes" id="UP000010798">
    <property type="component" value="Chromosome"/>
</dbReference>
<dbReference type="EMBL" id="CP003364">
    <property type="protein sequence ID" value="AGA25014.1"/>
    <property type="molecule type" value="Genomic_DNA"/>
</dbReference>
<accession>L0D6I3</accession>
<gene>
    <name evidence="2" type="ordered locus">Sinac_0592</name>
</gene>
<dbReference type="HOGENOM" id="CLU_3391359_0_0_0"/>
<proteinExistence type="predicted"/>
<feature type="region of interest" description="Disordered" evidence="1">
    <location>
        <begin position="1"/>
        <end position="32"/>
    </location>
</feature>
<evidence type="ECO:0000256" key="1">
    <source>
        <dbReference type="SAM" id="MobiDB-lite"/>
    </source>
</evidence>
<evidence type="ECO:0000313" key="3">
    <source>
        <dbReference type="Proteomes" id="UP000010798"/>
    </source>
</evidence>
<name>L0D6I3_SINAD</name>
<sequence length="32" mass="3191">MRGRDPSADPGAKPGVGGTMPPLGIPGSARMR</sequence>
<protein>
    <submittedName>
        <fullName evidence="2">Uncharacterized protein</fullName>
    </submittedName>
</protein>
<reference evidence="2 3" key="1">
    <citation type="submission" date="2012-02" db="EMBL/GenBank/DDBJ databases">
        <title>Complete sequence of chromosome of Singulisphaera acidiphila DSM 18658.</title>
        <authorList>
            <consortium name="US DOE Joint Genome Institute (JGI-PGF)"/>
            <person name="Lucas S."/>
            <person name="Copeland A."/>
            <person name="Lapidus A."/>
            <person name="Glavina del Rio T."/>
            <person name="Dalin E."/>
            <person name="Tice H."/>
            <person name="Bruce D."/>
            <person name="Goodwin L."/>
            <person name="Pitluck S."/>
            <person name="Peters L."/>
            <person name="Ovchinnikova G."/>
            <person name="Chertkov O."/>
            <person name="Kyrpides N."/>
            <person name="Mavromatis K."/>
            <person name="Ivanova N."/>
            <person name="Brettin T."/>
            <person name="Detter J.C."/>
            <person name="Han C."/>
            <person name="Larimer F."/>
            <person name="Land M."/>
            <person name="Hauser L."/>
            <person name="Markowitz V."/>
            <person name="Cheng J.-F."/>
            <person name="Hugenholtz P."/>
            <person name="Woyke T."/>
            <person name="Wu D."/>
            <person name="Tindall B."/>
            <person name="Pomrenke H."/>
            <person name="Brambilla E."/>
            <person name="Klenk H.-P."/>
            <person name="Eisen J.A."/>
        </authorList>
    </citation>
    <scope>NUCLEOTIDE SEQUENCE [LARGE SCALE GENOMIC DNA]</scope>
    <source>
        <strain evidence="3">ATCC BAA-1392 / DSM 18658 / VKM B-2454 / MOB10</strain>
    </source>
</reference>
<dbReference type="KEGG" id="saci:Sinac_0592"/>
<evidence type="ECO:0000313" key="2">
    <source>
        <dbReference type="EMBL" id="AGA25014.1"/>
    </source>
</evidence>
<dbReference type="AlphaFoldDB" id="L0D6I3"/>
<organism evidence="2 3">
    <name type="scientific">Singulisphaera acidiphila (strain ATCC BAA-1392 / DSM 18658 / VKM B-2454 / MOB10)</name>
    <dbReference type="NCBI Taxonomy" id="886293"/>
    <lineage>
        <taxon>Bacteria</taxon>
        <taxon>Pseudomonadati</taxon>
        <taxon>Planctomycetota</taxon>
        <taxon>Planctomycetia</taxon>
        <taxon>Isosphaerales</taxon>
        <taxon>Isosphaeraceae</taxon>
        <taxon>Singulisphaera</taxon>
    </lineage>
</organism>
<keyword evidence="3" id="KW-1185">Reference proteome</keyword>